<evidence type="ECO:0000313" key="2">
    <source>
        <dbReference type="Proteomes" id="UP000288805"/>
    </source>
</evidence>
<dbReference type="PANTHER" id="PTHR11439">
    <property type="entry name" value="GAG-POL-RELATED RETROTRANSPOSON"/>
    <property type="match status" value="1"/>
</dbReference>
<evidence type="ECO:0008006" key="3">
    <source>
        <dbReference type="Google" id="ProtNLM"/>
    </source>
</evidence>
<dbReference type="PANTHER" id="PTHR11439:SF484">
    <property type="entry name" value="REVERSE TRANSCRIPTASE TY1_COPIA-TYPE DOMAIN-CONTAINING PROTEIN"/>
    <property type="match status" value="1"/>
</dbReference>
<dbReference type="CDD" id="cd09272">
    <property type="entry name" value="RNase_HI_RT_Ty1"/>
    <property type="match status" value="1"/>
</dbReference>
<name>A0A438DRF3_VITVI</name>
<reference evidence="1 2" key="1">
    <citation type="journal article" date="2018" name="PLoS Genet.">
        <title>Population sequencing reveals clonal diversity and ancestral inbreeding in the grapevine cultivar Chardonnay.</title>
        <authorList>
            <person name="Roach M.J."/>
            <person name="Johnson D.L."/>
            <person name="Bohlmann J."/>
            <person name="van Vuuren H.J."/>
            <person name="Jones S.J."/>
            <person name="Pretorius I.S."/>
            <person name="Schmidt S.A."/>
            <person name="Borneman A.R."/>
        </authorList>
    </citation>
    <scope>NUCLEOTIDE SEQUENCE [LARGE SCALE GENOMIC DNA]</scope>
    <source>
        <strain evidence="2">cv. Chardonnay</strain>
        <tissue evidence="1">Leaf</tissue>
    </source>
</reference>
<comment type="caution">
    <text evidence="1">The sequence shown here is derived from an EMBL/GenBank/DDBJ whole genome shotgun (WGS) entry which is preliminary data.</text>
</comment>
<sequence length="351" mass="39813">MKYIWIEESPNTASDCCVAPPKKGDDLRSRRGTTRMVEEHFPSTCRDWGGEKGSDGRTRDVGRLVGVGRSWRKRRVTRKGLTRPHAPVREMQSPVGKVCVADAWTVFLAPVLWEKLEISSRRSSWCGRCRKKMSPEKFAGKFIDGECFLTTIRLTGKFWETGKVTGMKHGHRKVTLFSIWLETISSSMVLAVLVLLFKSSDQDDIQKLKQHLFTHFQTKDLGNQVFLRNEIAQSSSGVVFSQRKIGEPLGDPGRYRRLVAIGDAVIRILRYIKSTPGQGVLYENRGHTQVVGYTDADWAGSPTDRRSTSGSSAEAKYRAMALETCELIWLRHLLQELRFGKDEQMKLICDN</sequence>
<dbReference type="EMBL" id="QGNW01001515">
    <property type="protein sequence ID" value="RVW38049.1"/>
    <property type="molecule type" value="Genomic_DNA"/>
</dbReference>
<proteinExistence type="predicted"/>
<accession>A0A438DRF3</accession>
<protein>
    <recommendedName>
        <fullName evidence="3">Retrovirus-related Pol polyprotein from transposon RE1</fullName>
    </recommendedName>
</protein>
<dbReference type="AlphaFoldDB" id="A0A438DRF3"/>
<organism evidence="1 2">
    <name type="scientific">Vitis vinifera</name>
    <name type="common">Grape</name>
    <dbReference type="NCBI Taxonomy" id="29760"/>
    <lineage>
        <taxon>Eukaryota</taxon>
        <taxon>Viridiplantae</taxon>
        <taxon>Streptophyta</taxon>
        <taxon>Embryophyta</taxon>
        <taxon>Tracheophyta</taxon>
        <taxon>Spermatophyta</taxon>
        <taxon>Magnoliopsida</taxon>
        <taxon>eudicotyledons</taxon>
        <taxon>Gunneridae</taxon>
        <taxon>Pentapetalae</taxon>
        <taxon>rosids</taxon>
        <taxon>Vitales</taxon>
        <taxon>Vitaceae</taxon>
        <taxon>Viteae</taxon>
        <taxon>Vitis</taxon>
    </lineage>
</organism>
<evidence type="ECO:0000313" key="1">
    <source>
        <dbReference type="EMBL" id="RVW38049.1"/>
    </source>
</evidence>
<dbReference type="Proteomes" id="UP000288805">
    <property type="component" value="Unassembled WGS sequence"/>
</dbReference>
<gene>
    <name evidence="1" type="ORF">CK203_097273</name>
</gene>